<feature type="modified residue" description="Phosphohistidine" evidence="12">
    <location>
        <position position="956"/>
    </location>
</feature>
<dbReference type="Gene3D" id="3.30.450.20">
    <property type="entry name" value="PAS domain"/>
    <property type="match status" value="2"/>
</dbReference>
<dbReference type="InterPro" id="IPR013656">
    <property type="entry name" value="PAS_4"/>
</dbReference>
<dbReference type="InterPro" id="IPR000700">
    <property type="entry name" value="PAS-assoc_C"/>
</dbReference>
<evidence type="ECO:0000256" key="11">
    <source>
        <dbReference type="ARBA" id="ARBA00023136"/>
    </source>
</evidence>
<dbReference type="CDD" id="cd16922">
    <property type="entry name" value="HATPase_EvgS-ArcB-TorS-like"/>
    <property type="match status" value="1"/>
</dbReference>
<dbReference type="CDD" id="cd00130">
    <property type="entry name" value="PAS"/>
    <property type="match status" value="2"/>
</dbReference>
<keyword evidence="8" id="KW-0067">ATP-binding</keyword>
<dbReference type="InterPro" id="IPR036097">
    <property type="entry name" value="HisK_dim/P_sf"/>
</dbReference>
<keyword evidence="6" id="KW-0812">Transmembrane</keyword>
<feature type="domain" description="HPt" evidence="19">
    <location>
        <begin position="917"/>
        <end position="1018"/>
    </location>
</feature>
<evidence type="ECO:0000259" key="17">
    <source>
        <dbReference type="PROSITE" id="PS50112"/>
    </source>
</evidence>
<feature type="domain" description="Histidine kinase" evidence="15">
    <location>
        <begin position="533"/>
        <end position="757"/>
    </location>
</feature>
<dbReference type="Pfam" id="PF00512">
    <property type="entry name" value="HisKA"/>
    <property type="match status" value="1"/>
</dbReference>
<comment type="subcellular location">
    <subcellularLocation>
        <location evidence="2">Cell membrane</location>
        <topology evidence="2">Multi-pass membrane protein</topology>
    </subcellularLocation>
</comment>
<dbReference type="SMART" id="SM00448">
    <property type="entry name" value="REC"/>
    <property type="match status" value="1"/>
</dbReference>
<keyword evidence="21" id="KW-1185">Reference proteome</keyword>
<dbReference type="InterPro" id="IPR035965">
    <property type="entry name" value="PAS-like_dom_sf"/>
</dbReference>
<dbReference type="PANTHER" id="PTHR45339">
    <property type="entry name" value="HYBRID SIGNAL TRANSDUCTION HISTIDINE KINASE J"/>
    <property type="match status" value="1"/>
</dbReference>
<dbReference type="SUPFAM" id="SSF55785">
    <property type="entry name" value="PYP-like sensor domain (PAS domain)"/>
    <property type="match status" value="2"/>
</dbReference>
<evidence type="ECO:0000256" key="9">
    <source>
        <dbReference type="ARBA" id="ARBA00022989"/>
    </source>
</evidence>
<dbReference type="SUPFAM" id="SSF55874">
    <property type="entry name" value="ATPase domain of HSP90 chaperone/DNA topoisomerase II/histidine kinase"/>
    <property type="match status" value="1"/>
</dbReference>
<evidence type="ECO:0000256" key="12">
    <source>
        <dbReference type="PROSITE-ProRule" id="PRU00110"/>
    </source>
</evidence>
<dbReference type="InterPro" id="IPR005467">
    <property type="entry name" value="His_kinase_dom"/>
</dbReference>
<evidence type="ECO:0000313" key="20">
    <source>
        <dbReference type="EMBL" id="GAA4374789.1"/>
    </source>
</evidence>
<dbReference type="PROSITE" id="PS50112">
    <property type="entry name" value="PAS"/>
    <property type="match status" value="1"/>
</dbReference>
<name>A0ABP8IVN4_9BACT</name>
<dbReference type="InterPro" id="IPR001789">
    <property type="entry name" value="Sig_transdc_resp-reg_receiver"/>
</dbReference>
<evidence type="ECO:0000256" key="7">
    <source>
        <dbReference type="ARBA" id="ARBA00022741"/>
    </source>
</evidence>
<feature type="domain" description="Response regulatory" evidence="16">
    <location>
        <begin position="779"/>
        <end position="897"/>
    </location>
</feature>
<feature type="coiled-coil region" evidence="14">
    <location>
        <begin position="499"/>
        <end position="533"/>
    </location>
</feature>
<dbReference type="SMART" id="SM00388">
    <property type="entry name" value="HisKA"/>
    <property type="match status" value="1"/>
</dbReference>
<dbReference type="Pfam" id="PF08448">
    <property type="entry name" value="PAS_4"/>
    <property type="match status" value="2"/>
</dbReference>
<dbReference type="EMBL" id="BAABHA010000002">
    <property type="protein sequence ID" value="GAA4374789.1"/>
    <property type="molecule type" value="Genomic_DNA"/>
</dbReference>
<dbReference type="PROSITE" id="PS50109">
    <property type="entry name" value="HIS_KIN"/>
    <property type="match status" value="1"/>
</dbReference>
<evidence type="ECO:0000256" key="14">
    <source>
        <dbReference type="SAM" id="Coils"/>
    </source>
</evidence>
<dbReference type="Gene3D" id="1.10.287.130">
    <property type="match status" value="1"/>
</dbReference>
<dbReference type="InterPro" id="IPR000014">
    <property type="entry name" value="PAS"/>
</dbReference>
<keyword evidence="14" id="KW-0175">Coiled coil</keyword>
<dbReference type="PROSITE" id="PS50894">
    <property type="entry name" value="HPT"/>
    <property type="match status" value="1"/>
</dbReference>
<dbReference type="SUPFAM" id="SSF47384">
    <property type="entry name" value="Homodimeric domain of signal transducing histidine kinase"/>
    <property type="match status" value="1"/>
</dbReference>
<evidence type="ECO:0000256" key="1">
    <source>
        <dbReference type="ARBA" id="ARBA00000085"/>
    </source>
</evidence>
<dbReference type="InterPro" id="IPR004358">
    <property type="entry name" value="Sig_transdc_His_kin-like_C"/>
</dbReference>
<dbReference type="Gene3D" id="3.40.50.2300">
    <property type="match status" value="1"/>
</dbReference>
<dbReference type="CDD" id="cd00082">
    <property type="entry name" value="HisKA"/>
    <property type="match status" value="1"/>
</dbReference>
<dbReference type="InterPro" id="IPR003661">
    <property type="entry name" value="HisK_dim/P_dom"/>
</dbReference>
<keyword evidence="10" id="KW-0902">Two-component regulatory system</keyword>
<evidence type="ECO:0000256" key="8">
    <source>
        <dbReference type="ARBA" id="ARBA00022840"/>
    </source>
</evidence>
<dbReference type="InterPro" id="IPR036641">
    <property type="entry name" value="HPT_dom_sf"/>
</dbReference>
<keyword evidence="4" id="KW-1003">Cell membrane</keyword>
<feature type="modified residue" description="4-aspartylphosphate" evidence="13">
    <location>
        <position position="828"/>
    </location>
</feature>
<dbReference type="Gene3D" id="3.30.565.10">
    <property type="entry name" value="Histidine kinase-like ATPase, C-terminal domain"/>
    <property type="match status" value="1"/>
</dbReference>
<dbReference type="SMART" id="SM00091">
    <property type="entry name" value="PAS"/>
    <property type="match status" value="4"/>
</dbReference>
<dbReference type="PROSITE" id="PS50110">
    <property type="entry name" value="RESPONSE_REGULATORY"/>
    <property type="match status" value="1"/>
</dbReference>
<keyword evidence="11" id="KW-0472">Membrane</keyword>
<comment type="catalytic activity">
    <reaction evidence="1">
        <text>ATP + protein L-histidine = ADP + protein N-phospho-L-histidine.</text>
        <dbReference type="EC" id="2.7.13.3"/>
    </reaction>
</comment>
<evidence type="ECO:0000256" key="5">
    <source>
        <dbReference type="ARBA" id="ARBA00022553"/>
    </source>
</evidence>
<dbReference type="PANTHER" id="PTHR45339:SF1">
    <property type="entry name" value="HYBRID SIGNAL TRANSDUCTION HISTIDINE KINASE J"/>
    <property type="match status" value="1"/>
</dbReference>
<protein>
    <recommendedName>
        <fullName evidence="3">histidine kinase</fullName>
        <ecNumber evidence="3">2.7.13.3</ecNumber>
    </recommendedName>
</protein>
<evidence type="ECO:0000256" key="3">
    <source>
        <dbReference type="ARBA" id="ARBA00012438"/>
    </source>
</evidence>
<dbReference type="Pfam" id="PF02518">
    <property type="entry name" value="HATPase_c"/>
    <property type="match status" value="1"/>
</dbReference>
<dbReference type="Pfam" id="PF00072">
    <property type="entry name" value="Response_reg"/>
    <property type="match status" value="1"/>
</dbReference>
<feature type="domain" description="PAC" evidence="18">
    <location>
        <begin position="340"/>
        <end position="391"/>
    </location>
</feature>
<dbReference type="NCBIfam" id="TIGR00229">
    <property type="entry name" value="sensory_box"/>
    <property type="match status" value="1"/>
</dbReference>
<dbReference type="PRINTS" id="PR00344">
    <property type="entry name" value="BCTRLSENSOR"/>
</dbReference>
<evidence type="ECO:0000256" key="4">
    <source>
        <dbReference type="ARBA" id="ARBA00022475"/>
    </source>
</evidence>
<evidence type="ECO:0000256" key="2">
    <source>
        <dbReference type="ARBA" id="ARBA00004651"/>
    </source>
</evidence>
<dbReference type="InterPro" id="IPR003594">
    <property type="entry name" value="HATPase_dom"/>
</dbReference>
<evidence type="ECO:0000256" key="13">
    <source>
        <dbReference type="PROSITE-ProRule" id="PRU00169"/>
    </source>
</evidence>
<dbReference type="InterPro" id="IPR008207">
    <property type="entry name" value="Sig_transdc_His_kin_Hpt_dom"/>
</dbReference>
<reference evidence="21" key="1">
    <citation type="journal article" date="2019" name="Int. J. Syst. Evol. Microbiol.">
        <title>The Global Catalogue of Microorganisms (GCM) 10K type strain sequencing project: providing services to taxonomists for standard genome sequencing and annotation.</title>
        <authorList>
            <consortium name="The Broad Institute Genomics Platform"/>
            <consortium name="The Broad Institute Genome Sequencing Center for Infectious Disease"/>
            <person name="Wu L."/>
            <person name="Ma J."/>
        </authorList>
    </citation>
    <scope>NUCLEOTIDE SEQUENCE [LARGE SCALE GENOMIC DNA]</scope>
    <source>
        <strain evidence="21">JCM 17924</strain>
    </source>
</reference>
<dbReference type="InterPro" id="IPR036890">
    <property type="entry name" value="HATPase_C_sf"/>
</dbReference>
<dbReference type="SUPFAM" id="SSF52172">
    <property type="entry name" value="CheY-like"/>
    <property type="match status" value="1"/>
</dbReference>
<dbReference type="Proteomes" id="UP001500454">
    <property type="component" value="Unassembled WGS sequence"/>
</dbReference>
<organism evidence="20 21">
    <name type="scientific">Hymenobacter koreensis</name>
    <dbReference type="NCBI Taxonomy" id="1084523"/>
    <lineage>
        <taxon>Bacteria</taxon>
        <taxon>Pseudomonadati</taxon>
        <taxon>Bacteroidota</taxon>
        <taxon>Cytophagia</taxon>
        <taxon>Cytophagales</taxon>
        <taxon>Hymenobacteraceae</taxon>
        <taxon>Hymenobacter</taxon>
    </lineage>
</organism>
<evidence type="ECO:0000259" key="18">
    <source>
        <dbReference type="PROSITE" id="PS50113"/>
    </source>
</evidence>
<evidence type="ECO:0000259" key="15">
    <source>
        <dbReference type="PROSITE" id="PS50109"/>
    </source>
</evidence>
<dbReference type="PROSITE" id="PS50113">
    <property type="entry name" value="PAC"/>
    <property type="match status" value="1"/>
</dbReference>
<evidence type="ECO:0000259" key="16">
    <source>
        <dbReference type="PROSITE" id="PS50110"/>
    </source>
</evidence>
<dbReference type="SUPFAM" id="SSF47226">
    <property type="entry name" value="Histidine-containing phosphotransfer domain, HPT domain"/>
    <property type="match status" value="1"/>
</dbReference>
<dbReference type="InterPro" id="IPR011006">
    <property type="entry name" value="CheY-like_superfamily"/>
</dbReference>
<dbReference type="EC" id="2.7.13.3" evidence="3"/>
<evidence type="ECO:0000256" key="6">
    <source>
        <dbReference type="ARBA" id="ARBA00022692"/>
    </source>
</evidence>
<comment type="caution">
    <text evidence="20">The sequence shown here is derived from an EMBL/GenBank/DDBJ whole genome shotgun (WGS) entry which is preliminary data.</text>
</comment>
<accession>A0ABP8IVN4</accession>
<evidence type="ECO:0000256" key="10">
    <source>
        <dbReference type="ARBA" id="ARBA00023012"/>
    </source>
</evidence>
<dbReference type="CDD" id="cd17546">
    <property type="entry name" value="REC_hyHK_CKI1_RcsC-like"/>
    <property type="match status" value="1"/>
</dbReference>
<dbReference type="Gene3D" id="1.20.120.160">
    <property type="entry name" value="HPT domain"/>
    <property type="match status" value="1"/>
</dbReference>
<sequence length="1019" mass="112332">MSIPSAAAYAELHAALSQAEARNAELTHALNQATNAAADATQQLAALTKQLAVGTLRIEPSGEIGSVSQQYFELLGLEEDPALWYGRPATALTDLIRQELPEAAAVVPGHAPANLHPACLELPNGRVLEQHWVTLDCGAQVEYLRDVTQEDIRQGMLAAASMPEQCPYPIVRYAADGELLYANPEAWRLRAQLHEKNQEQVRGQFFALASEALRLGETRELELTIGNRQFVAYVVPFLAEQYINLYLLDITERTAAEAKIRASEAKVREQQQFTQQVLDTLSSLVTVCTPDEQVEFANKAYHELAQKTRFSTHAPTPEHEESQQLIRAAEQQVLATGQEQVLDVTVPLRDGSVRCLHAVKRVLRRPDGTKNVLTVSTDITDLKQAQETLARSEKRYRDLMHYAHALIWTHNLDGRLLSANPALSRVLGIEVDQMLGRHLSEAFDDERHAMVEEYLRGMRDKGEQTGVMKLLDPARQVHYILFNSYLVNEPGELPYVVAYGQEITERVQAEREMKQAKEAAEAAARARENFLANMSHEIRTPLNGVLGTANLLAKTQLDTRQTQFLDVIRSSGKHLLGVINDVLDMAKISSGKVEFESVPFNLCDSMGQSIQPLVLQATQKGLTVLGTPLRQTCAYPWVLGDPQRLNQILINLTANAVKFTPTGGTIEIIGRQISETEAALTVEFSVRDTGPGIPPDRLERIFDSFTQAYADTSRKHGGTGLGLTISRALVEQLGGELTVSSEQGVGSTFAFTLTLPKVARPAVPLTTTELDNGQLRGVRVLLVEDNEINRDVARLLLEGWGVEVDEAENGLQGVERFHERHYDVVLMDIQMPKLNGMEATARLRQHPDAERAATPVVALTANAFKEDNEQYLAAGMNACLAKPFEEAELYGVLVRTLAAAAAPAYDLTALRVMSRGQEAFVTKIVRSFLANIPSSLVTLQAAAAASDWPLVARTVHHIKPNLVSLRISGIDDVVARLENLREEVPQAGQEVRLQAACQQLVRAVERALKILPNELPTAE</sequence>
<keyword evidence="5 13" id="KW-0597">Phosphoprotein</keyword>
<keyword evidence="7" id="KW-0547">Nucleotide-binding</keyword>
<proteinExistence type="predicted"/>
<gene>
    <name evidence="20" type="ORF">GCM10023186_06620</name>
</gene>
<feature type="domain" description="PAS" evidence="17">
    <location>
        <begin position="392"/>
        <end position="462"/>
    </location>
</feature>
<evidence type="ECO:0000313" key="21">
    <source>
        <dbReference type="Proteomes" id="UP001500454"/>
    </source>
</evidence>
<feature type="coiled-coil region" evidence="14">
    <location>
        <begin position="9"/>
        <end position="50"/>
    </location>
</feature>
<evidence type="ECO:0000259" key="19">
    <source>
        <dbReference type="PROSITE" id="PS50894"/>
    </source>
</evidence>
<dbReference type="SMART" id="SM00387">
    <property type="entry name" value="HATPase_c"/>
    <property type="match status" value="1"/>
</dbReference>
<dbReference type="RefSeq" id="WP_345221380.1">
    <property type="nucleotide sequence ID" value="NZ_BAABHA010000002.1"/>
</dbReference>
<keyword evidence="9" id="KW-1133">Transmembrane helix</keyword>